<name>A0AA35PNK7_9SAUR</name>
<evidence type="ECO:0000313" key="2">
    <source>
        <dbReference type="EMBL" id="CAI5792143.1"/>
    </source>
</evidence>
<evidence type="ECO:0000256" key="1">
    <source>
        <dbReference type="SAM" id="MobiDB-lite"/>
    </source>
</evidence>
<keyword evidence="3" id="KW-1185">Reference proteome</keyword>
<dbReference type="AlphaFoldDB" id="A0AA35PNK7"/>
<feature type="region of interest" description="Disordered" evidence="1">
    <location>
        <begin position="1"/>
        <end position="88"/>
    </location>
</feature>
<gene>
    <name evidence="2" type="ORF">PODLI_1B023215</name>
</gene>
<sequence>MRAASSSQVAPPPPPTAERDALLARHGPAPGNAKPALRPETSPPSSFRLRGTRNRGNQPPTAVSKIPRWEEKKGNYNAHKARRGPQGLRTRKLALGMLGVVVFSSSPRRFGFN</sequence>
<reference evidence="2" key="1">
    <citation type="submission" date="2022-12" db="EMBL/GenBank/DDBJ databases">
        <authorList>
            <person name="Alioto T."/>
            <person name="Alioto T."/>
            <person name="Gomez Garrido J."/>
        </authorList>
    </citation>
    <scope>NUCLEOTIDE SEQUENCE</scope>
</reference>
<protein>
    <submittedName>
        <fullName evidence="2">Uncharacterized protein</fullName>
    </submittedName>
</protein>
<dbReference type="Proteomes" id="UP001178461">
    <property type="component" value="Chromosome 14"/>
</dbReference>
<organism evidence="2 3">
    <name type="scientific">Podarcis lilfordi</name>
    <name type="common">Lilford's wall lizard</name>
    <dbReference type="NCBI Taxonomy" id="74358"/>
    <lineage>
        <taxon>Eukaryota</taxon>
        <taxon>Metazoa</taxon>
        <taxon>Chordata</taxon>
        <taxon>Craniata</taxon>
        <taxon>Vertebrata</taxon>
        <taxon>Euteleostomi</taxon>
        <taxon>Lepidosauria</taxon>
        <taxon>Squamata</taxon>
        <taxon>Bifurcata</taxon>
        <taxon>Unidentata</taxon>
        <taxon>Episquamata</taxon>
        <taxon>Laterata</taxon>
        <taxon>Lacertibaenia</taxon>
        <taxon>Lacertidae</taxon>
        <taxon>Podarcis</taxon>
    </lineage>
</organism>
<accession>A0AA35PNK7</accession>
<evidence type="ECO:0000313" key="3">
    <source>
        <dbReference type="Proteomes" id="UP001178461"/>
    </source>
</evidence>
<dbReference type="EMBL" id="OX395139">
    <property type="protein sequence ID" value="CAI5792143.1"/>
    <property type="molecule type" value="Genomic_DNA"/>
</dbReference>
<proteinExistence type="predicted"/>